<feature type="region of interest" description="Disordered" evidence="1">
    <location>
        <begin position="1"/>
        <end position="136"/>
    </location>
</feature>
<evidence type="ECO:0000313" key="3">
    <source>
        <dbReference type="Proteomes" id="UP001486808"/>
    </source>
</evidence>
<organism evidence="2 3">
    <name type="scientific">Halopseudomonas sabulinigri</name>
    <dbReference type="NCBI Taxonomy" id="472181"/>
    <lineage>
        <taxon>Bacteria</taxon>
        <taxon>Pseudomonadati</taxon>
        <taxon>Pseudomonadota</taxon>
        <taxon>Gammaproteobacteria</taxon>
        <taxon>Pseudomonadales</taxon>
        <taxon>Pseudomonadaceae</taxon>
        <taxon>Halopseudomonas</taxon>
    </lineage>
</organism>
<dbReference type="Proteomes" id="UP001486808">
    <property type="component" value="Unassembled WGS sequence"/>
</dbReference>
<accession>A0ABP9ZT84</accession>
<dbReference type="EMBL" id="BAABWD010000004">
    <property type="protein sequence ID" value="GAA6132665.1"/>
    <property type="molecule type" value="Genomic_DNA"/>
</dbReference>
<feature type="compositionally biased region" description="Basic and acidic residues" evidence="1">
    <location>
        <begin position="116"/>
        <end position="129"/>
    </location>
</feature>
<gene>
    <name evidence="2" type="ORF">NBRC116187_30250</name>
</gene>
<keyword evidence="3" id="KW-1185">Reference proteome</keyword>
<feature type="compositionally biased region" description="Polar residues" evidence="1">
    <location>
        <begin position="86"/>
        <end position="99"/>
    </location>
</feature>
<sequence length="136" mass="14419">MKARDEKRDPERTNERMSITEDSNEVSAADDRPMGPIGKVPSAEEAINRAAQGGLTQAAQPGEGPTMDDATPETLMPEDGARSPQEAAQSDTPADQDLSNVDVDEIGAGSGLDEAELGRVKPLDGKPWSETDDSQQ</sequence>
<evidence type="ECO:0008006" key="4">
    <source>
        <dbReference type="Google" id="ProtNLM"/>
    </source>
</evidence>
<name>A0ABP9ZT84_9GAMM</name>
<evidence type="ECO:0000313" key="2">
    <source>
        <dbReference type="EMBL" id="GAA6132665.1"/>
    </source>
</evidence>
<comment type="caution">
    <text evidence="2">The sequence shown here is derived from an EMBL/GenBank/DDBJ whole genome shotgun (WGS) entry which is preliminary data.</text>
</comment>
<reference evidence="2 3" key="1">
    <citation type="submission" date="2024-04" db="EMBL/GenBank/DDBJ databases">
        <title>Draft genome sequence of Halopseudomonas sabulinigri NBRC 116187.</title>
        <authorList>
            <person name="Miyakawa T."/>
            <person name="Kusuya Y."/>
            <person name="Miura T."/>
        </authorList>
    </citation>
    <scope>NUCLEOTIDE SEQUENCE [LARGE SCALE GENOMIC DNA]</scope>
    <source>
        <strain evidence="2 3">4NH20-0042</strain>
    </source>
</reference>
<dbReference type="RefSeq" id="WP_434543370.1">
    <property type="nucleotide sequence ID" value="NZ_BAABWD010000004.1"/>
</dbReference>
<feature type="compositionally biased region" description="Basic and acidic residues" evidence="1">
    <location>
        <begin position="1"/>
        <end position="19"/>
    </location>
</feature>
<evidence type="ECO:0000256" key="1">
    <source>
        <dbReference type="SAM" id="MobiDB-lite"/>
    </source>
</evidence>
<protein>
    <recommendedName>
        <fullName evidence="4">Phosphotransferase system, HPr-related protein</fullName>
    </recommendedName>
</protein>
<proteinExistence type="predicted"/>